<dbReference type="EMBL" id="CACVBM020001319">
    <property type="protein sequence ID" value="CAA7045433.1"/>
    <property type="molecule type" value="Genomic_DNA"/>
</dbReference>
<proteinExistence type="predicted"/>
<accession>A0A6D2K055</accession>
<organism evidence="1 2">
    <name type="scientific">Microthlaspi erraticum</name>
    <dbReference type="NCBI Taxonomy" id="1685480"/>
    <lineage>
        <taxon>Eukaryota</taxon>
        <taxon>Viridiplantae</taxon>
        <taxon>Streptophyta</taxon>
        <taxon>Embryophyta</taxon>
        <taxon>Tracheophyta</taxon>
        <taxon>Spermatophyta</taxon>
        <taxon>Magnoliopsida</taxon>
        <taxon>eudicotyledons</taxon>
        <taxon>Gunneridae</taxon>
        <taxon>Pentapetalae</taxon>
        <taxon>rosids</taxon>
        <taxon>malvids</taxon>
        <taxon>Brassicales</taxon>
        <taxon>Brassicaceae</taxon>
        <taxon>Coluteocarpeae</taxon>
        <taxon>Microthlaspi</taxon>
    </lineage>
</organism>
<evidence type="ECO:0000313" key="1">
    <source>
        <dbReference type="EMBL" id="CAA7045433.1"/>
    </source>
</evidence>
<dbReference type="Proteomes" id="UP000467841">
    <property type="component" value="Unassembled WGS sequence"/>
</dbReference>
<comment type="caution">
    <text evidence="1">The sequence shown here is derived from an EMBL/GenBank/DDBJ whole genome shotgun (WGS) entry which is preliminary data.</text>
</comment>
<keyword evidence="2" id="KW-1185">Reference proteome</keyword>
<sequence>MALPTYTMSCFLLPKKLCKQIAGVMADFWWKNSKENMGIHWKAWEKLCHPKEVGGLGFKDIESFNVALLGKQLWRMITCKDTLMARVFNIRYFQKSDPLMTVRLGSRPSQPARPVRMIRRIQPDLINQMYVLHKVKDLMLPGRKKRMEQRTPSDCFWRGRGKEDRGIRPGGDQAKDSYCWDFTKTENEESINHMLFQCHFARLVWALSAVPAPVNRDMSDLIYTNLHEVMTVAQQHPGEEEAEKLGPWIIWRLWKDRNDLIIKGTEYDPMAIVMKAKEDMEE</sequence>
<name>A0A6D2K055_9BRAS</name>
<gene>
    <name evidence="1" type="ORF">MERR_LOCUS32668</name>
</gene>
<reference evidence="1" key="1">
    <citation type="submission" date="2020-01" db="EMBL/GenBank/DDBJ databases">
        <authorList>
            <person name="Mishra B."/>
        </authorList>
    </citation>
    <scope>NUCLEOTIDE SEQUENCE [LARGE SCALE GENOMIC DNA]</scope>
</reference>
<evidence type="ECO:0008006" key="3">
    <source>
        <dbReference type="Google" id="ProtNLM"/>
    </source>
</evidence>
<dbReference type="OrthoDB" id="1113032at2759"/>
<dbReference type="PANTHER" id="PTHR33116:SF86">
    <property type="entry name" value="REVERSE TRANSCRIPTASE DOMAIN-CONTAINING PROTEIN"/>
    <property type="match status" value="1"/>
</dbReference>
<dbReference type="AlphaFoldDB" id="A0A6D2K055"/>
<dbReference type="PANTHER" id="PTHR33116">
    <property type="entry name" value="REVERSE TRANSCRIPTASE ZINC-BINDING DOMAIN-CONTAINING PROTEIN-RELATED-RELATED"/>
    <property type="match status" value="1"/>
</dbReference>
<evidence type="ECO:0000313" key="2">
    <source>
        <dbReference type="Proteomes" id="UP000467841"/>
    </source>
</evidence>
<protein>
    <recommendedName>
        <fullName evidence="3">Reverse transcriptase zinc-binding domain-containing protein</fullName>
    </recommendedName>
</protein>